<dbReference type="GO" id="GO:0051920">
    <property type="term" value="F:peroxiredoxin activity"/>
    <property type="evidence" value="ECO:0007669"/>
    <property type="project" value="InterPro"/>
</dbReference>
<dbReference type="Gene3D" id="1.20.1290.10">
    <property type="entry name" value="AhpD-like"/>
    <property type="match status" value="1"/>
</dbReference>
<sequence>MMRRTFLNTAALSTAAAAVGAGLSVSAQAAVPKTEGNAAKAWAFLSGEEQAKHVKSLPVRMQRLAAVSALTAIGDDLTLADIIRQALTEKVEPLALREAIMQVMPYAGVPLARRAEDLLLAILEEQKLPLPQPAPAPEDGRFEVGLKIQKGIFGPAIDQMHRNAKADERPLMVDMLTSFCFAVGYVRPGLTLQERELLTFAVISALGGCEPQVKAHAGGNISVGNTRQMLLDTLVVLNPIIGFPKTLNALGMVNEAAPAK</sequence>
<dbReference type="PATRIC" id="fig|762967.3.peg.392"/>
<proteinExistence type="predicted"/>
<dbReference type="InterPro" id="IPR003779">
    <property type="entry name" value="CMD-like"/>
</dbReference>
<dbReference type="PROSITE" id="PS51318">
    <property type="entry name" value="TAT"/>
    <property type="match status" value="1"/>
</dbReference>
<dbReference type="HOGENOM" id="CLU_070025_0_0_4"/>
<feature type="signal peptide" evidence="1">
    <location>
        <begin position="1"/>
        <end position="29"/>
    </location>
</feature>
<reference evidence="3 4" key="1">
    <citation type="submission" date="2011-11" db="EMBL/GenBank/DDBJ databases">
        <authorList>
            <person name="Weinstock G."/>
            <person name="Sodergren E."/>
            <person name="Clifton S."/>
            <person name="Fulton L."/>
            <person name="Fulton B."/>
            <person name="Courtney L."/>
            <person name="Fronick C."/>
            <person name="Harrison M."/>
            <person name="Strong C."/>
            <person name="Farmer C."/>
            <person name="Delahaunty K."/>
            <person name="Markovic C."/>
            <person name="Hall O."/>
            <person name="Minx P."/>
            <person name="Tomlinson C."/>
            <person name="Mitreva M."/>
            <person name="Hou S."/>
            <person name="Chen J."/>
            <person name="Wollam A."/>
            <person name="Pepin K.H."/>
            <person name="Johnson M."/>
            <person name="Bhonagiri V."/>
            <person name="Zhang X."/>
            <person name="Suruliraj S."/>
            <person name="Warren W."/>
            <person name="Chinwalla A."/>
            <person name="Mardis E.R."/>
            <person name="Wilson R.K."/>
        </authorList>
    </citation>
    <scope>NUCLEOTIDE SEQUENCE [LARGE SCALE GENOMIC DNA]</scope>
    <source>
        <strain evidence="3 4">YIT 11816</strain>
    </source>
</reference>
<evidence type="ECO:0000256" key="1">
    <source>
        <dbReference type="SAM" id="SignalP"/>
    </source>
</evidence>
<feature type="domain" description="Carboxymuconolactone decarboxylase-like" evidence="2">
    <location>
        <begin position="45"/>
        <end position="117"/>
    </location>
</feature>
<dbReference type="InterPro" id="IPR052512">
    <property type="entry name" value="4CMD/NDH-1_regulator"/>
</dbReference>
<feature type="chain" id="PRO_5003588825" evidence="1">
    <location>
        <begin position="30"/>
        <end position="260"/>
    </location>
</feature>
<dbReference type="SUPFAM" id="SSF69118">
    <property type="entry name" value="AhpD-like"/>
    <property type="match status" value="1"/>
</dbReference>
<dbReference type="STRING" id="762967.HMPREF9440_00470"/>
<gene>
    <name evidence="3" type="ORF">HMPREF9440_00470</name>
</gene>
<dbReference type="InterPro" id="IPR006311">
    <property type="entry name" value="TAT_signal"/>
</dbReference>
<evidence type="ECO:0000259" key="2">
    <source>
        <dbReference type="Pfam" id="PF02627"/>
    </source>
</evidence>
<dbReference type="InterPro" id="IPR029032">
    <property type="entry name" value="AhpD-like"/>
</dbReference>
<organism evidence="3 4">
    <name type="scientific">Sutterella parvirubra YIT 11816</name>
    <dbReference type="NCBI Taxonomy" id="762967"/>
    <lineage>
        <taxon>Bacteria</taxon>
        <taxon>Pseudomonadati</taxon>
        <taxon>Pseudomonadota</taxon>
        <taxon>Betaproteobacteria</taxon>
        <taxon>Burkholderiales</taxon>
        <taxon>Sutterellaceae</taxon>
        <taxon>Sutterella</taxon>
    </lineage>
</organism>
<dbReference type="RefSeq" id="WP_008540993.1">
    <property type="nucleotide sequence ID" value="NZ_JH604882.1"/>
</dbReference>
<keyword evidence="4" id="KW-1185">Reference proteome</keyword>
<dbReference type="Pfam" id="PF02627">
    <property type="entry name" value="CMD"/>
    <property type="match status" value="2"/>
</dbReference>
<feature type="domain" description="Carboxymuconolactone decarboxylase-like" evidence="2">
    <location>
        <begin position="170"/>
        <end position="254"/>
    </location>
</feature>
<dbReference type="AlphaFoldDB" id="H3KCL7"/>
<comment type="caution">
    <text evidence="3">The sequence shown here is derived from an EMBL/GenBank/DDBJ whole genome shotgun (WGS) entry which is preliminary data.</text>
</comment>
<dbReference type="PANTHER" id="PTHR33570:SF2">
    <property type="entry name" value="CARBOXYMUCONOLACTONE DECARBOXYLASE-LIKE DOMAIN-CONTAINING PROTEIN"/>
    <property type="match status" value="1"/>
</dbReference>
<keyword evidence="1" id="KW-0732">Signal</keyword>
<protein>
    <submittedName>
        <fullName evidence="3">Tat pathway signal sequence domain protein</fullName>
    </submittedName>
</protein>
<dbReference type="EMBL" id="AFBQ01000055">
    <property type="protein sequence ID" value="EHY32141.1"/>
    <property type="molecule type" value="Genomic_DNA"/>
</dbReference>
<dbReference type="OrthoDB" id="9801400at2"/>
<name>H3KCL7_9BURK</name>
<dbReference type="PANTHER" id="PTHR33570">
    <property type="entry name" value="4-CARBOXYMUCONOLACTONE DECARBOXYLASE FAMILY PROTEIN"/>
    <property type="match status" value="1"/>
</dbReference>
<dbReference type="Proteomes" id="UP000004956">
    <property type="component" value="Unassembled WGS sequence"/>
</dbReference>
<accession>H3KCL7</accession>
<evidence type="ECO:0000313" key="4">
    <source>
        <dbReference type="Proteomes" id="UP000004956"/>
    </source>
</evidence>
<evidence type="ECO:0000313" key="3">
    <source>
        <dbReference type="EMBL" id="EHY32141.1"/>
    </source>
</evidence>